<feature type="transmembrane region" description="Helical" evidence="6">
    <location>
        <begin position="179"/>
        <end position="200"/>
    </location>
</feature>
<feature type="transmembrane region" description="Helical" evidence="6">
    <location>
        <begin position="236"/>
        <end position="255"/>
    </location>
</feature>
<evidence type="ECO:0000313" key="8">
    <source>
        <dbReference type="EMBL" id="GHD06629.1"/>
    </source>
</evidence>
<comment type="subcellular location">
    <subcellularLocation>
        <location evidence="1">Membrane</location>
        <topology evidence="1">Multi-pass membrane protein</topology>
    </subcellularLocation>
</comment>
<evidence type="ECO:0000313" key="9">
    <source>
        <dbReference type="Proteomes" id="UP000630142"/>
    </source>
</evidence>
<reference evidence="8" key="1">
    <citation type="journal article" date="2014" name="Int. J. Syst. Evol. Microbiol.">
        <title>Complete genome sequence of Corynebacterium casei LMG S-19264T (=DSM 44701T), isolated from a smear-ripened cheese.</title>
        <authorList>
            <consortium name="US DOE Joint Genome Institute (JGI-PGF)"/>
            <person name="Walter F."/>
            <person name="Albersmeier A."/>
            <person name="Kalinowski J."/>
            <person name="Ruckert C."/>
        </authorList>
    </citation>
    <scope>NUCLEOTIDE SEQUENCE</scope>
    <source>
        <strain evidence="8">KCTC 42249</strain>
    </source>
</reference>
<keyword evidence="3 6" id="KW-0812">Transmembrane</keyword>
<evidence type="ECO:0000256" key="5">
    <source>
        <dbReference type="ARBA" id="ARBA00023136"/>
    </source>
</evidence>
<dbReference type="InterPro" id="IPR000620">
    <property type="entry name" value="EamA_dom"/>
</dbReference>
<dbReference type="InterPro" id="IPR037185">
    <property type="entry name" value="EmrE-like"/>
</dbReference>
<sequence>MKVSSILVFLGMSICLKAAGDVPLGQLVFYRSAFAIVPIMLMLAWQNKLLRGFKTQHPASHILRGLVGVASMGLQFFALTHLPLPEAVTLNYAQPLFVIVFSAVFLGEMIRAYRWGAVLFGLVGVVIISWPSLSLFTSGEGFTNAQAAGVTAALTATAVSAVAMLLVRRLVKTEESATIVLWFSLTSTVAGLLTLPFGWVSLSWPQLTLLVTAGLCGGVAQILMTEGYRHAEVSTVAPFEYTCMIFAIAAGYFLFGEVASVNMIIGGLIVVAAGLFVIWREHRLGLERTAAKKASSPGV</sequence>
<dbReference type="AlphaFoldDB" id="A0A8J3GJG3"/>
<feature type="transmembrane region" description="Helical" evidence="6">
    <location>
        <begin position="261"/>
        <end position="279"/>
    </location>
</feature>
<reference evidence="8" key="2">
    <citation type="submission" date="2020-09" db="EMBL/GenBank/DDBJ databases">
        <authorList>
            <person name="Sun Q."/>
            <person name="Kim S."/>
        </authorList>
    </citation>
    <scope>NUCLEOTIDE SEQUENCE</scope>
    <source>
        <strain evidence="8">KCTC 42249</strain>
    </source>
</reference>
<keyword evidence="9" id="KW-1185">Reference proteome</keyword>
<dbReference type="Gene3D" id="1.10.3730.20">
    <property type="match status" value="1"/>
</dbReference>
<evidence type="ECO:0000256" key="6">
    <source>
        <dbReference type="SAM" id="Phobius"/>
    </source>
</evidence>
<proteinExistence type="inferred from homology"/>
<keyword evidence="4 6" id="KW-1133">Transmembrane helix</keyword>
<evidence type="ECO:0000259" key="7">
    <source>
        <dbReference type="Pfam" id="PF00892"/>
    </source>
</evidence>
<organism evidence="8 9">
    <name type="scientific">Tianweitania populi</name>
    <dbReference type="NCBI Taxonomy" id="1607949"/>
    <lineage>
        <taxon>Bacteria</taxon>
        <taxon>Pseudomonadati</taxon>
        <taxon>Pseudomonadota</taxon>
        <taxon>Alphaproteobacteria</taxon>
        <taxon>Hyphomicrobiales</taxon>
        <taxon>Phyllobacteriaceae</taxon>
        <taxon>Tianweitania</taxon>
    </lineage>
</organism>
<dbReference type="PANTHER" id="PTHR22911:SF6">
    <property type="entry name" value="SOLUTE CARRIER FAMILY 35 MEMBER G1"/>
    <property type="match status" value="1"/>
</dbReference>
<feature type="transmembrane region" description="Helical" evidence="6">
    <location>
        <begin position="206"/>
        <end position="224"/>
    </location>
</feature>
<feature type="transmembrane region" description="Helical" evidence="6">
    <location>
        <begin position="145"/>
        <end position="167"/>
    </location>
</feature>
<protein>
    <submittedName>
        <fullName evidence="8">Membrane protein</fullName>
    </submittedName>
</protein>
<comment type="similarity">
    <text evidence="2">Belongs to the drug/metabolite transporter (DMT) superfamily. 10 TMS drug/metabolite exporter (DME) (TC 2.A.7.3) family.</text>
</comment>
<gene>
    <name evidence="8" type="ORF">GCM10016234_04170</name>
</gene>
<evidence type="ECO:0000256" key="2">
    <source>
        <dbReference type="ARBA" id="ARBA00009853"/>
    </source>
</evidence>
<dbReference type="SUPFAM" id="SSF103481">
    <property type="entry name" value="Multidrug resistance efflux transporter EmrE"/>
    <property type="match status" value="2"/>
</dbReference>
<dbReference type="EMBL" id="BMZQ01000001">
    <property type="protein sequence ID" value="GHD06629.1"/>
    <property type="molecule type" value="Genomic_DNA"/>
</dbReference>
<evidence type="ECO:0000256" key="4">
    <source>
        <dbReference type="ARBA" id="ARBA00022989"/>
    </source>
</evidence>
<keyword evidence="5 6" id="KW-0472">Membrane</keyword>
<dbReference type="PANTHER" id="PTHR22911">
    <property type="entry name" value="ACYL-MALONYL CONDENSING ENZYME-RELATED"/>
    <property type="match status" value="1"/>
</dbReference>
<evidence type="ECO:0000256" key="3">
    <source>
        <dbReference type="ARBA" id="ARBA00022692"/>
    </source>
</evidence>
<feature type="domain" description="EamA" evidence="7">
    <location>
        <begin position="149"/>
        <end position="278"/>
    </location>
</feature>
<comment type="caution">
    <text evidence="8">The sequence shown here is derived from an EMBL/GenBank/DDBJ whole genome shotgun (WGS) entry which is preliminary data.</text>
</comment>
<dbReference type="Pfam" id="PF00892">
    <property type="entry name" value="EamA"/>
    <property type="match status" value="2"/>
</dbReference>
<name>A0A8J3GJG3_9HYPH</name>
<feature type="transmembrane region" description="Helical" evidence="6">
    <location>
        <begin position="66"/>
        <end position="84"/>
    </location>
</feature>
<accession>A0A8J3GJG3</accession>
<feature type="transmembrane region" description="Helical" evidence="6">
    <location>
        <begin position="90"/>
        <end position="106"/>
    </location>
</feature>
<feature type="domain" description="EamA" evidence="7">
    <location>
        <begin position="19"/>
        <end position="129"/>
    </location>
</feature>
<evidence type="ECO:0000256" key="1">
    <source>
        <dbReference type="ARBA" id="ARBA00004141"/>
    </source>
</evidence>
<feature type="transmembrane region" description="Helical" evidence="6">
    <location>
        <begin position="113"/>
        <end position="133"/>
    </location>
</feature>
<dbReference type="GO" id="GO:0016020">
    <property type="term" value="C:membrane"/>
    <property type="evidence" value="ECO:0007669"/>
    <property type="project" value="UniProtKB-SubCell"/>
</dbReference>
<dbReference type="Proteomes" id="UP000630142">
    <property type="component" value="Unassembled WGS sequence"/>
</dbReference>
<feature type="transmembrane region" description="Helical" evidence="6">
    <location>
        <begin position="28"/>
        <end position="45"/>
    </location>
</feature>